<evidence type="ECO:0000256" key="1">
    <source>
        <dbReference type="ARBA" id="ARBA00022679"/>
    </source>
</evidence>
<keyword evidence="4" id="KW-0328">Glycosyltransferase</keyword>
<gene>
    <name evidence="4" type="ORF">L3049_06005</name>
</gene>
<comment type="caution">
    <text evidence="4">The sequence shown here is derived from an EMBL/GenBank/DDBJ whole genome shotgun (WGS) entry which is preliminary data.</text>
</comment>
<proteinExistence type="predicted"/>
<evidence type="ECO:0000259" key="3">
    <source>
        <dbReference type="Pfam" id="PF13439"/>
    </source>
</evidence>
<evidence type="ECO:0000313" key="5">
    <source>
        <dbReference type="Proteomes" id="UP001528920"/>
    </source>
</evidence>
<dbReference type="InterPro" id="IPR028098">
    <property type="entry name" value="Glyco_trans_4-like_N"/>
</dbReference>
<dbReference type="Pfam" id="PF13439">
    <property type="entry name" value="Glyco_transf_4"/>
    <property type="match status" value="1"/>
</dbReference>
<evidence type="ECO:0000259" key="2">
    <source>
        <dbReference type="Pfam" id="PF00534"/>
    </source>
</evidence>
<feature type="domain" description="Glycosyltransferase subfamily 4-like N-terminal" evidence="3">
    <location>
        <begin position="62"/>
        <end position="148"/>
    </location>
</feature>
<keyword evidence="5" id="KW-1185">Reference proteome</keyword>
<keyword evidence="1 4" id="KW-0808">Transferase</keyword>
<protein>
    <submittedName>
        <fullName evidence="4">Glycosyltransferase</fullName>
        <ecNumber evidence="4">2.4.-.-</ecNumber>
    </submittedName>
</protein>
<dbReference type="RefSeq" id="WP_275108898.1">
    <property type="nucleotide sequence ID" value="NZ_JAKJSC010000001.1"/>
</dbReference>
<feature type="domain" description="Glycosyl transferase family 1" evidence="2">
    <location>
        <begin position="156"/>
        <end position="297"/>
    </location>
</feature>
<evidence type="ECO:0000313" key="4">
    <source>
        <dbReference type="EMBL" id="MDE5417557.1"/>
    </source>
</evidence>
<dbReference type="SUPFAM" id="SSF53756">
    <property type="entry name" value="UDP-Glycosyltransferase/glycogen phosphorylase"/>
    <property type="match status" value="1"/>
</dbReference>
<reference evidence="4 5" key="1">
    <citation type="submission" date="2022-01" db="EMBL/GenBank/DDBJ databases">
        <title>Labilibaculum sp. nov, a marine bacterium isolated from Antarctica.</title>
        <authorList>
            <person name="Dai W."/>
        </authorList>
    </citation>
    <scope>NUCLEOTIDE SEQUENCE [LARGE SCALE GENOMIC DNA]</scope>
    <source>
        <strain evidence="4 5">DW002</strain>
    </source>
</reference>
<dbReference type="GO" id="GO:0016757">
    <property type="term" value="F:glycosyltransferase activity"/>
    <property type="evidence" value="ECO:0007669"/>
    <property type="project" value="UniProtKB-KW"/>
</dbReference>
<dbReference type="Proteomes" id="UP001528920">
    <property type="component" value="Unassembled WGS sequence"/>
</dbReference>
<dbReference type="PANTHER" id="PTHR46401:SF2">
    <property type="entry name" value="GLYCOSYLTRANSFERASE WBBK-RELATED"/>
    <property type="match status" value="1"/>
</dbReference>
<dbReference type="EC" id="2.4.-.-" evidence="4"/>
<name>A0ABT5VQI4_9BACT</name>
<dbReference type="InterPro" id="IPR001296">
    <property type="entry name" value="Glyco_trans_1"/>
</dbReference>
<accession>A0ABT5VQI4</accession>
<dbReference type="PANTHER" id="PTHR46401">
    <property type="entry name" value="GLYCOSYLTRANSFERASE WBBK-RELATED"/>
    <property type="match status" value="1"/>
</dbReference>
<dbReference type="Gene3D" id="3.40.50.2000">
    <property type="entry name" value="Glycogen Phosphorylase B"/>
    <property type="match status" value="2"/>
</dbReference>
<dbReference type="Pfam" id="PF00534">
    <property type="entry name" value="Glycos_transf_1"/>
    <property type="match status" value="1"/>
</dbReference>
<sequence>MITFFYRNPKVGFSIGKVFKTITDEMRQNEKMHEVFMPSEGSMPWDLVKNSWFTFKHRNKAGINHITGHIHDVVLGLFGCKIVLTIHDLVFLDNVKNPIKRFYKWLFWLYLPIKLANKVVCISNQTKNNILAHIKTDKLFVIENPIDPMFKYLPKEFNKEKPVILHIGTGWNKNLLRVVEALIDIPCHLRIVGKLSVEQNFALKKSGIEYSTIFNISDLEIKEEYVNCDIVSFPSEYEGFGMPIIEGQKTGRVVVTSQIEPLIEVSGDAVEYVKPLDVNSIREGFLSVIKNNDSRNSKIALGQKNVERYAVSKIAEEYKNVYKSII</sequence>
<dbReference type="EMBL" id="JAKJSC010000001">
    <property type="protein sequence ID" value="MDE5417557.1"/>
    <property type="molecule type" value="Genomic_DNA"/>
</dbReference>
<organism evidence="4 5">
    <name type="scientific">Paralabilibaculum antarcticum</name>
    <dbReference type="NCBI Taxonomy" id="2912572"/>
    <lineage>
        <taxon>Bacteria</taxon>
        <taxon>Pseudomonadati</taxon>
        <taxon>Bacteroidota</taxon>
        <taxon>Bacteroidia</taxon>
        <taxon>Marinilabiliales</taxon>
        <taxon>Marinifilaceae</taxon>
        <taxon>Paralabilibaculum</taxon>
    </lineage>
</organism>